<dbReference type="EMBL" id="PVWQ01000001">
    <property type="protein sequence ID" value="RDW93757.1"/>
    <property type="molecule type" value="Genomic_DNA"/>
</dbReference>
<dbReference type="Gene3D" id="3.30.420.10">
    <property type="entry name" value="Ribonuclease H-like superfamily/Ribonuclease H"/>
    <property type="match status" value="1"/>
</dbReference>
<dbReference type="GO" id="GO:0005634">
    <property type="term" value="C:nucleus"/>
    <property type="evidence" value="ECO:0007669"/>
    <property type="project" value="TreeGrafter"/>
</dbReference>
<sequence length="579" mass="64291">MEPTQRPTLPGPAPAIFKCLACGKNRFKSAEALAEHQLAVGHRPGAPERHDRSKPGKPSASAESKSETVAEPRLNTQTRQAHLVPLAIDRDLRLGRSTHGPEFIVLSDEQMFLVSERLLASCHSAARLQVQRYRMTVEPPEKKPRPSKKQLEKDTKAPGETNGVGGRFGEEVLLGQNQSNRDKQPEKVSENSHSDLISIADNSNAQEEQLRDHGQLEKGTPSNEANKASTPRQINIVDEKTPDGKAQSHGQPPQKKSSEDKTKSGKSSKRPCEPILFIHTPKFLDTKPYGIRKAIALDCEMVGVEGHQDQLAFLSAVDFFTGEVLINNYVQPTKRVIDWRTRVSGVTSAAMSAAVRSGQALFGWQAAQHALWRYADADTVLVGHSLDNDLKVLRIIHPTVVDSAILSAEPVFNPEPNAPIRRIWALKKVAKIFLGRDIQTGGKKGHNCLEDAYAARDVVIWCLLNPDRLAAWAKIAREEYELKMEQIREAREQAKREEEAKKHEKTKKQEEKNKQEENMLDLAQDRGELEMEGHAHSSLRTVLEDTAICQELDARESDGPLSGCPVITEDALVDGCIMK</sequence>
<keyword evidence="1" id="KW-0540">Nuclease</keyword>
<dbReference type="CDD" id="cd06137">
    <property type="entry name" value="DEDDh_RNase"/>
    <property type="match status" value="1"/>
</dbReference>
<dbReference type="SUPFAM" id="SSF53098">
    <property type="entry name" value="Ribonuclease H-like"/>
    <property type="match status" value="1"/>
</dbReference>
<dbReference type="InterPro" id="IPR013520">
    <property type="entry name" value="Ribonucl_H"/>
</dbReference>
<dbReference type="InterPro" id="IPR036397">
    <property type="entry name" value="RNaseH_sf"/>
</dbReference>
<comment type="caution">
    <text evidence="6">The sequence shown here is derived from an EMBL/GenBank/DDBJ whole genome shotgun (WGS) entry which is preliminary data.</text>
</comment>
<dbReference type="STRING" id="1810919.A0A3D8T5B6"/>
<accession>A0A3D8T5B6</accession>
<dbReference type="GO" id="GO:0000027">
    <property type="term" value="P:ribosomal large subunit assembly"/>
    <property type="evidence" value="ECO:0007669"/>
    <property type="project" value="TreeGrafter"/>
</dbReference>
<feature type="region of interest" description="Disordered" evidence="4">
    <location>
        <begin position="205"/>
        <end position="271"/>
    </location>
</feature>
<evidence type="ECO:0000256" key="1">
    <source>
        <dbReference type="ARBA" id="ARBA00022722"/>
    </source>
</evidence>
<dbReference type="GO" id="GO:0004527">
    <property type="term" value="F:exonuclease activity"/>
    <property type="evidence" value="ECO:0007669"/>
    <property type="project" value="UniProtKB-KW"/>
</dbReference>
<evidence type="ECO:0000313" key="6">
    <source>
        <dbReference type="EMBL" id="RDW93757.1"/>
    </source>
</evidence>
<name>A0A3D8T5B6_9EURO</name>
<dbReference type="PANTHER" id="PTHR12801:SF114">
    <property type="entry name" value="EXONUCLEASE, PUTATIVE (AFU_ORTHOLOGUE AFUA_7G00870)-RELATED"/>
    <property type="match status" value="1"/>
</dbReference>
<evidence type="ECO:0000256" key="2">
    <source>
        <dbReference type="ARBA" id="ARBA00022801"/>
    </source>
</evidence>
<dbReference type="GO" id="GO:0003676">
    <property type="term" value="F:nucleic acid binding"/>
    <property type="evidence" value="ECO:0007669"/>
    <property type="project" value="InterPro"/>
</dbReference>
<protein>
    <recommendedName>
        <fullName evidence="5">Exonuclease domain-containing protein</fullName>
    </recommendedName>
</protein>
<dbReference type="PANTHER" id="PTHR12801">
    <property type="entry name" value="RNA EXONUCLEASE REXO1 / RECO3 FAMILY MEMBER-RELATED"/>
    <property type="match status" value="1"/>
</dbReference>
<dbReference type="InterPro" id="IPR047021">
    <property type="entry name" value="REXO1/3/4-like"/>
</dbReference>
<evidence type="ECO:0000256" key="3">
    <source>
        <dbReference type="ARBA" id="ARBA00022839"/>
    </source>
</evidence>
<proteinExistence type="predicted"/>
<feature type="domain" description="Exonuclease" evidence="5">
    <location>
        <begin position="293"/>
        <end position="468"/>
    </location>
</feature>
<dbReference type="Proteomes" id="UP000256690">
    <property type="component" value="Unassembled WGS sequence"/>
</dbReference>
<dbReference type="SMART" id="SM00479">
    <property type="entry name" value="EXOIII"/>
    <property type="match status" value="1"/>
</dbReference>
<gene>
    <name evidence="6" type="ORF">DSM5745_01079</name>
</gene>
<keyword evidence="2" id="KW-0378">Hydrolase</keyword>
<feature type="region of interest" description="Disordered" evidence="4">
    <location>
        <begin position="135"/>
        <end position="167"/>
    </location>
</feature>
<feature type="compositionally biased region" description="Basic and acidic residues" evidence="4">
    <location>
        <begin position="139"/>
        <end position="157"/>
    </location>
</feature>
<feature type="compositionally biased region" description="Basic and acidic residues" evidence="4">
    <location>
        <begin position="45"/>
        <end position="54"/>
    </location>
</feature>
<dbReference type="GeneID" id="38111449"/>
<organism evidence="6 7">
    <name type="scientific">Aspergillus mulundensis</name>
    <dbReference type="NCBI Taxonomy" id="1810919"/>
    <lineage>
        <taxon>Eukaryota</taxon>
        <taxon>Fungi</taxon>
        <taxon>Dikarya</taxon>
        <taxon>Ascomycota</taxon>
        <taxon>Pezizomycotina</taxon>
        <taxon>Eurotiomycetes</taxon>
        <taxon>Eurotiomycetidae</taxon>
        <taxon>Eurotiales</taxon>
        <taxon>Aspergillaceae</taxon>
        <taxon>Aspergillus</taxon>
        <taxon>Aspergillus subgen. Nidulantes</taxon>
    </lineage>
</organism>
<feature type="region of interest" description="Disordered" evidence="4">
    <location>
        <begin position="493"/>
        <end position="518"/>
    </location>
</feature>
<evidence type="ECO:0000259" key="5">
    <source>
        <dbReference type="SMART" id="SM00479"/>
    </source>
</evidence>
<dbReference type="OrthoDB" id="16516at2759"/>
<feature type="region of interest" description="Disordered" evidence="4">
    <location>
        <begin position="38"/>
        <end position="74"/>
    </location>
</feature>
<dbReference type="Pfam" id="PF00929">
    <property type="entry name" value="RNase_T"/>
    <property type="match status" value="1"/>
</dbReference>
<evidence type="ECO:0000313" key="7">
    <source>
        <dbReference type="Proteomes" id="UP000256690"/>
    </source>
</evidence>
<dbReference type="InterPro" id="IPR012337">
    <property type="entry name" value="RNaseH-like_sf"/>
</dbReference>
<dbReference type="AlphaFoldDB" id="A0A3D8T5B6"/>
<dbReference type="CDD" id="cd22249">
    <property type="entry name" value="UDM1_RNF168_RNF169-like"/>
    <property type="match status" value="1"/>
</dbReference>
<keyword evidence="7" id="KW-1185">Reference proteome</keyword>
<dbReference type="GO" id="GO:0006364">
    <property type="term" value="P:rRNA processing"/>
    <property type="evidence" value="ECO:0007669"/>
    <property type="project" value="TreeGrafter"/>
</dbReference>
<evidence type="ECO:0000256" key="4">
    <source>
        <dbReference type="SAM" id="MobiDB-lite"/>
    </source>
</evidence>
<reference evidence="6 7" key="1">
    <citation type="journal article" date="2018" name="IMA Fungus">
        <title>IMA Genome-F 9: Draft genome sequence of Annulohypoxylon stygium, Aspergillus mulundensis, Berkeleyomyces basicola (syn. Thielaviopsis basicola), Ceratocystis smalleyi, two Cercospora beticola strains, Coleophoma cylindrospora, Fusarium fracticaudum, Phialophora cf. hyalina, and Morchella septimelata.</title>
        <authorList>
            <person name="Wingfield B.D."/>
            <person name="Bills G.F."/>
            <person name="Dong Y."/>
            <person name="Huang W."/>
            <person name="Nel W.J."/>
            <person name="Swalarsk-Parry B.S."/>
            <person name="Vaghefi N."/>
            <person name="Wilken P.M."/>
            <person name="An Z."/>
            <person name="de Beer Z.W."/>
            <person name="De Vos L."/>
            <person name="Chen L."/>
            <person name="Duong T.A."/>
            <person name="Gao Y."/>
            <person name="Hammerbacher A."/>
            <person name="Kikkert J.R."/>
            <person name="Li Y."/>
            <person name="Li H."/>
            <person name="Li K."/>
            <person name="Li Q."/>
            <person name="Liu X."/>
            <person name="Ma X."/>
            <person name="Naidoo K."/>
            <person name="Pethybridge S.J."/>
            <person name="Sun J."/>
            <person name="Steenkamp E.T."/>
            <person name="van der Nest M.A."/>
            <person name="van Wyk S."/>
            <person name="Wingfield M.J."/>
            <person name="Xiong C."/>
            <person name="Yue Q."/>
            <person name="Zhang X."/>
        </authorList>
    </citation>
    <scope>NUCLEOTIDE SEQUENCE [LARGE SCALE GENOMIC DNA]</scope>
    <source>
        <strain evidence="6 7">DSM 5745</strain>
    </source>
</reference>
<dbReference type="RefSeq" id="XP_026608940.1">
    <property type="nucleotide sequence ID" value="XM_026743095.1"/>
</dbReference>
<keyword evidence="3" id="KW-0269">Exonuclease</keyword>
<feature type="compositionally biased region" description="Polar residues" evidence="4">
    <location>
        <begin position="220"/>
        <end position="233"/>
    </location>
</feature>